<organism evidence="1 2">
    <name type="scientific">Methylobacterium aquaticum</name>
    <dbReference type="NCBI Taxonomy" id="270351"/>
    <lineage>
        <taxon>Bacteria</taxon>
        <taxon>Pseudomonadati</taxon>
        <taxon>Pseudomonadota</taxon>
        <taxon>Alphaproteobacteria</taxon>
        <taxon>Hyphomicrobiales</taxon>
        <taxon>Methylobacteriaceae</taxon>
        <taxon>Methylobacterium</taxon>
    </lineage>
</organism>
<dbReference type="PATRIC" id="fig|270351.10.peg.813"/>
<dbReference type="InterPro" id="IPR009061">
    <property type="entry name" value="DNA-bd_dom_put_sf"/>
</dbReference>
<dbReference type="EMBL" id="AP014704">
    <property type="protein sequence ID" value="BAQ44261.1"/>
    <property type="molecule type" value="Genomic_DNA"/>
</dbReference>
<proteinExistence type="predicted"/>
<protein>
    <recommendedName>
        <fullName evidence="3">Helix-turn-helix domain-containing protein</fullName>
    </recommendedName>
</protein>
<reference evidence="2" key="2">
    <citation type="submission" date="2015-01" db="EMBL/GenBank/DDBJ databases">
        <title>Complete genome sequence of Methylobacterium aquaticum strain 22A.</title>
        <authorList>
            <person name="Tani A."/>
            <person name="Ogura Y."/>
            <person name="Hayashi T."/>
        </authorList>
    </citation>
    <scope>NUCLEOTIDE SEQUENCE [LARGE SCALE GENOMIC DNA]</scope>
    <source>
        <strain evidence="2">MA-22A</strain>
    </source>
</reference>
<evidence type="ECO:0000313" key="2">
    <source>
        <dbReference type="Proteomes" id="UP000061432"/>
    </source>
</evidence>
<dbReference type="SUPFAM" id="SSF46955">
    <property type="entry name" value="Putative DNA-binding domain"/>
    <property type="match status" value="1"/>
</dbReference>
<dbReference type="RefSeq" id="WP_060845802.1">
    <property type="nucleotide sequence ID" value="NZ_AP014704.1"/>
</dbReference>
<dbReference type="KEGG" id="maqu:Maq22A_c04180"/>
<accession>A0A0C6EWA6</accession>
<gene>
    <name evidence="1" type="ORF">Maq22A_c04180</name>
</gene>
<evidence type="ECO:0008006" key="3">
    <source>
        <dbReference type="Google" id="ProtNLM"/>
    </source>
</evidence>
<sequence length="77" mass="8937">MSKGYLTRRKLCERYDISAMTLWRWEHDEKMGFPSPMLVGRRKLYAIEGIELWERSRVAPHSSADRVRQGEAPASAA</sequence>
<name>A0A0C6EWA6_9HYPH</name>
<reference evidence="1 2" key="1">
    <citation type="journal article" date="2015" name="Genome Announc.">
        <title>Complete Genome Sequence of Methylobacterium aquaticum Strain 22A, Isolated from Racomitrium japonicum Moss.</title>
        <authorList>
            <person name="Tani A."/>
            <person name="Ogura Y."/>
            <person name="Hayashi T."/>
            <person name="Kimbara K."/>
        </authorList>
    </citation>
    <scope>NUCLEOTIDE SEQUENCE [LARGE SCALE GENOMIC DNA]</scope>
    <source>
        <strain evidence="1 2">MA-22A</strain>
    </source>
</reference>
<dbReference type="AlphaFoldDB" id="A0A0C6EWA6"/>
<dbReference type="Proteomes" id="UP000061432">
    <property type="component" value="Chromosome"/>
</dbReference>
<evidence type="ECO:0000313" key="1">
    <source>
        <dbReference type="EMBL" id="BAQ44261.1"/>
    </source>
</evidence>
<dbReference type="STRING" id="270351.Maq22A_c04180"/>